<accession>A0A7W7MJX4</accession>
<evidence type="ECO:0000313" key="4">
    <source>
        <dbReference type="EMBL" id="MBB4753122.1"/>
    </source>
</evidence>
<dbReference type="InterPro" id="IPR054122">
    <property type="entry name" value="Gp138-like_C"/>
</dbReference>
<organism evidence="4 5">
    <name type="scientific">Actinoplanes lobatus</name>
    <dbReference type="NCBI Taxonomy" id="113568"/>
    <lineage>
        <taxon>Bacteria</taxon>
        <taxon>Bacillati</taxon>
        <taxon>Actinomycetota</taxon>
        <taxon>Actinomycetes</taxon>
        <taxon>Micromonosporales</taxon>
        <taxon>Micromonosporaceae</taxon>
        <taxon>Actinoplanes</taxon>
    </lineage>
</organism>
<evidence type="ECO:0000313" key="3">
    <source>
        <dbReference type="EMBL" id="GIE43018.1"/>
    </source>
</evidence>
<evidence type="ECO:0000259" key="2">
    <source>
        <dbReference type="Pfam" id="PF21930"/>
    </source>
</evidence>
<dbReference type="AlphaFoldDB" id="A0A7W7MJX4"/>
<keyword evidence="6" id="KW-1185">Reference proteome</keyword>
<dbReference type="Proteomes" id="UP000590511">
    <property type="component" value="Unassembled WGS sequence"/>
</dbReference>
<dbReference type="InterPro" id="IPR006531">
    <property type="entry name" value="Gp5/Vgr_OB"/>
</dbReference>
<dbReference type="SUPFAM" id="SSF69255">
    <property type="entry name" value="gp5 N-terminal domain-like"/>
    <property type="match status" value="1"/>
</dbReference>
<dbReference type="RefSeq" id="WP_188124859.1">
    <property type="nucleotide sequence ID" value="NZ_BOMP01000099.1"/>
</dbReference>
<dbReference type="EMBL" id="JACHNC010000001">
    <property type="protein sequence ID" value="MBB4753122.1"/>
    <property type="molecule type" value="Genomic_DNA"/>
</dbReference>
<evidence type="ECO:0000313" key="6">
    <source>
        <dbReference type="Proteomes" id="UP000631312"/>
    </source>
</evidence>
<dbReference type="Gene3D" id="2.40.50.230">
    <property type="entry name" value="Gp5 N-terminal domain"/>
    <property type="match status" value="1"/>
</dbReference>
<sequence length="218" mass="22099">MTGLFEQAGPATAAAPGLTVAVGVVSNNVDTLMEGKILVRVPALERTLWARLCAPGAGSGAGLFYVPRIDDEVLLAFAGGDVTDAYVLGGLWNRQDSIPVSDPLTALTTRLLASGVTAGAGHEIKLDDLEQTVTITTSTGQKVTMDPAGIVLTNLAGTVKVSLDNASQAVTLQAAASISIKAPKISLEGATVEINGTATATLKSSGVCNVTGTLVKIN</sequence>
<reference evidence="4 5" key="1">
    <citation type="submission" date="2020-08" db="EMBL/GenBank/DDBJ databases">
        <title>Sequencing the genomes of 1000 actinobacteria strains.</title>
        <authorList>
            <person name="Klenk H.-P."/>
        </authorList>
    </citation>
    <scope>NUCLEOTIDE SEQUENCE [LARGE SCALE GENOMIC DNA]</scope>
    <source>
        <strain evidence="4 5">DSM 43150</strain>
    </source>
</reference>
<dbReference type="Pfam" id="PF21930">
    <property type="entry name" value="Gp138_C"/>
    <property type="match status" value="1"/>
</dbReference>
<proteinExistence type="predicted"/>
<evidence type="ECO:0000259" key="1">
    <source>
        <dbReference type="Pfam" id="PF04717"/>
    </source>
</evidence>
<feature type="domain" description="Gp5/Type VI secretion system Vgr protein OB-fold" evidence="1">
    <location>
        <begin position="22"/>
        <end position="92"/>
    </location>
</feature>
<dbReference type="Pfam" id="PF04717">
    <property type="entry name" value="Phage_base_V"/>
    <property type="match status" value="1"/>
</dbReference>
<dbReference type="EMBL" id="BOMP01000099">
    <property type="protein sequence ID" value="GIE43018.1"/>
    <property type="molecule type" value="Genomic_DNA"/>
</dbReference>
<comment type="caution">
    <text evidence="4">The sequence shown here is derived from an EMBL/GenBank/DDBJ whole genome shotgun (WGS) entry which is preliminary data.</text>
</comment>
<dbReference type="InterPro" id="IPR037026">
    <property type="entry name" value="Vgr_OB-fold_dom_sf"/>
</dbReference>
<dbReference type="Proteomes" id="UP000631312">
    <property type="component" value="Unassembled WGS sequence"/>
</dbReference>
<feature type="domain" description="Gp138-like beta-helical trimerization" evidence="2">
    <location>
        <begin position="134"/>
        <end position="200"/>
    </location>
</feature>
<name>A0A7W7MJX4_9ACTN</name>
<evidence type="ECO:0000313" key="5">
    <source>
        <dbReference type="Proteomes" id="UP000590511"/>
    </source>
</evidence>
<reference evidence="3 6" key="2">
    <citation type="submission" date="2021-01" db="EMBL/GenBank/DDBJ databases">
        <title>Whole genome shotgun sequence of Actinoplanes lobatus NBRC 12513.</title>
        <authorList>
            <person name="Komaki H."/>
            <person name="Tamura T."/>
        </authorList>
    </citation>
    <scope>NUCLEOTIDE SEQUENCE [LARGE SCALE GENOMIC DNA]</scope>
    <source>
        <strain evidence="3 6">NBRC 12513</strain>
    </source>
</reference>
<protein>
    <submittedName>
        <fullName evidence="4">Uncharacterized protein involved in type VI secretion and phage assembly</fullName>
    </submittedName>
</protein>
<gene>
    <name evidence="3" type="ORF">Alo02nite_59160</name>
    <name evidence="4" type="ORF">BJ964_007283</name>
</gene>